<accession>A0ABU7K9L8</accession>
<gene>
    <name evidence="1" type="ORF">Q8791_17010</name>
</gene>
<keyword evidence="2" id="KW-1185">Reference proteome</keyword>
<evidence type="ECO:0000313" key="2">
    <source>
        <dbReference type="Proteomes" id="UP001356095"/>
    </source>
</evidence>
<organism evidence="1 2">
    <name type="scientific">Nocardiopsis codii</name>
    <dbReference type="NCBI Taxonomy" id="3065942"/>
    <lineage>
        <taxon>Bacteria</taxon>
        <taxon>Bacillati</taxon>
        <taxon>Actinomycetota</taxon>
        <taxon>Actinomycetes</taxon>
        <taxon>Streptosporangiales</taxon>
        <taxon>Nocardiopsidaceae</taxon>
        <taxon>Nocardiopsis</taxon>
    </lineage>
</organism>
<evidence type="ECO:0000313" key="1">
    <source>
        <dbReference type="EMBL" id="MEE2038920.1"/>
    </source>
</evidence>
<proteinExistence type="predicted"/>
<dbReference type="Proteomes" id="UP001356095">
    <property type="component" value="Unassembled WGS sequence"/>
</dbReference>
<sequence length="213" mass="21971">MELARRLLTEYTRPGGAVADLTGPGVVAAQAEEVGRTGEVLTRTFTDRADHEVGGVAWADLAVVTSPADTALSWQVRERRLRARVVFAATLTRPGGIVAVITGLGRGPGGAVVDPAPGVVRAATCAGLVYLQHVIALTAPICEAGLGATFPARSQESNPELAWGMEEVDMPLPASAAEAAATITSPAHLNVSVFRLPNRGRTATAGTSWEVGA</sequence>
<dbReference type="RefSeq" id="WP_330092693.1">
    <property type="nucleotide sequence ID" value="NZ_JAUZMY010000016.1"/>
</dbReference>
<comment type="caution">
    <text evidence="1">The sequence shown here is derived from an EMBL/GenBank/DDBJ whole genome shotgun (WGS) entry which is preliminary data.</text>
</comment>
<protein>
    <submittedName>
        <fullName evidence="1">Uncharacterized protein</fullName>
    </submittedName>
</protein>
<name>A0ABU7K9L8_9ACTN</name>
<reference evidence="1 2" key="1">
    <citation type="submission" date="2023-08" db="EMBL/GenBank/DDBJ databases">
        <authorList>
            <person name="Girao M."/>
            <person name="Carvalho M.F."/>
        </authorList>
    </citation>
    <scope>NUCLEOTIDE SEQUENCE [LARGE SCALE GENOMIC DNA]</scope>
    <source>
        <strain evidence="1 2">CT-R113</strain>
    </source>
</reference>
<dbReference type="EMBL" id="JAUZMY010000016">
    <property type="protein sequence ID" value="MEE2038920.1"/>
    <property type="molecule type" value="Genomic_DNA"/>
</dbReference>